<comment type="caution">
    <text evidence="2">The sequence shown here is derived from an EMBL/GenBank/DDBJ whole genome shotgun (WGS) entry which is preliminary data.</text>
</comment>
<reference evidence="2" key="1">
    <citation type="journal article" date="2019" name="Sci. Rep.">
        <title>Draft genome of Tanacetum cinerariifolium, the natural source of mosquito coil.</title>
        <authorList>
            <person name="Yamashiro T."/>
            <person name="Shiraishi A."/>
            <person name="Satake H."/>
            <person name="Nakayama K."/>
        </authorList>
    </citation>
    <scope>NUCLEOTIDE SEQUENCE</scope>
</reference>
<name>A0A699L2W0_TANCI</name>
<accession>A0A699L2W0</accession>
<feature type="region of interest" description="Disordered" evidence="1">
    <location>
        <begin position="56"/>
        <end position="105"/>
    </location>
</feature>
<dbReference type="EMBL" id="BKCJ010580839">
    <property type="protein sequence ID" value="GFB23062.1"/>
    <property type="molecule type" value="Genomic_DNA"/>
</dbReference>
<evidence type="ECO:0000256" key="1">
    <source>
        <dbReference type="SAM" id="MobiDB-lite"/>
    </source>
</evidence>
<sequence>MKMLDNSTRDQYAVKLSGITSKSATLGEVMSKHKLVKKFLTSLPRRFAHIMAALETEYSKGNNDSSEERGRGSYSRGHGRGRGQGRGRGNSQNQGQYDSSKTVKIIGKRVENETIRQTLVRHKREM</sequence>
<dbReference type="AlphaFoldDB" id="A0A699L2W0"/>
<gene>
    <name evidence="2" type="ORF">Tci_695033</name>
</gene>
<proteinExistence type="predicted"/>
<evidence type="ECO:0000313" key="2">
    <source>
        <dbReference type="EMBL" id="GFB23062.1"/>
    </source>
</evidence>
<organism evidence="2">
    <name type="scientific">Tanacetum cinerariifolium</name>
    <name type="common">Dalmatian daisy</name>
    <name type="synonym">Chrysanthemum cinerariifolium</name>
    <dbReference type="NCBI Taxonomy" id="118510"/>
    <lineage>
        <taxon>Eukaryota</taxon>
        <taxon>Viridiplantae</taxon>
        <taxon>Streptophyta</taxon>
        <taxon>Embryophyta</taxon>
        <taxon>Tracheophyta</taxon>
        <taxon>Spermatophyta</taxon>
        <taxon>Magnoliopsida</taxon>
        <taxon>eudicotyledons</taxon>
        <taxon>Gunneridae</taxon>
        <taxon>Pentapetalae</taxon>
        <taxon>asterids</taxon>
        <taxon>campanulids</taxon>
        <taxon>Asterales</taxon>
        <taxon>Asteraceae</taxon>
        <taxon>Asteroideae</taxon>
        <taxon>Anthemideae</taxon>
        <taxon>Anthemidinae</taxon>
        <taxon>Tanacetum</taxon>
    </lineage>
</organism>
<protein>
    <submittedName>
        <fullName evidence="2">Keratin, type I cytoskeletal 10-like</fullName>
    </submittedName>
</protein>